<dbReference type="PROSITE" id="PS51450">
    <property type="entry name" value="LRR"/>
    <property type="match status" value="2"/>
</dbReference>
<dbReference type="Proteomes" id="UP000694398">
    <property type="component" value="Unassembled WGS sequence"/>
</dbReference>
<dbReference type="Pfam" id="PF13855">
    <property type="entry name" value="LRR_8"/>
    <property type="match status" value="1"/>
</dbReference>
<evidence type="ECO:0000313" key="4">
    <source>
        <dbReference type="Ensembl" id="ENSCLAP00000000358.1"/>
    </source>
</evidence>
<evidence type="ECO:0000256" key="1">
    <source>
        <dbReference type="ARBA" id="ARBA00022614"/>
    </source>
</evidence>
<dbReference type="PANTHER" id="PTHR48051:SF1">
    <property type="entry name" value="RAS SUPPRESSOR PROTEIN 1"/>
    <property type="match status" value="1"/>
</dbReference>
<evidence type="ECO:0000256" key="2">
    <source>
        <dbReference type="ARBA" id="ARBA00022737"/>
    </source>
</evidence>
<dbReference type="InterPro" id="IPR032675">
    <property type="entry name" value="LRR_dom_sf"/>
</dbReference>
<dbReference type="SUPFAM" id="SSF52058">
    <property type="entry name" value="L domain-like"/>
    <property type="match status" value="1"/>
</dbReference>
<gene>
    <name evidence="4" type="primary">LRRC63</name>
</gene>
<dbReference type="AlphaFoldDB" id="A0A8C2YI48"/>
<dbReference type="SMART" id="SM00369">
    <property type="entry name" value="LRR_TYP"/>
    <property type="match status" value="3"/>
</dbReference>
<reference evidence="4" key="1">
    <citation type="submission" date="2025-05" db="UniProtKB">
        <authorList>
            <consortium name="Ensembl"/>
        </authorList>
    </citation>
    <scope>IDENTIFICATION</scope>
</reference>
<dbReference type="InterPro" id="IPR050216">
    <property type="entry name" value="LRR_domain-containing"/>
</dbReference>
<dbReference type="PANTHER" id="PTHR48051">
    <property type="match status" value="1"/>
</dbReference>
<dbReference type="Ensembl" id="ENSCLAT00000000387.1">
    <property type="protein sequence ID" value="ENSCLAP00000000359.1"/>
    <property type="gene ID" value="ENSCLAG00000000306.1"/>
</dbReference>
<name>A0A8C2YI48_CHILA</name>
<protein>
    <submittedName>
        <fullName evidence="4">Leucine rich repeat containing 63</fullName>
    </submittedName>
</protein>
<dbReference type="InterPro" id="IPR001611">
    <property type="entry name" value="Leu-rich_rpt"/>
</dbReference>
<keyword evidence="2" id="KW-0677">Repeat</keyword>
<dbReference type="CTD" id="220416"/>
<sequence>MQPQYPQLLRRPLPPQISSESSYKRKIHRAKTDKTKPLHVRLTDTEDGTSSIKRDETSTDIVSRTQPQALVHIQNIFLDYPEPEKVTPISLVYKSTKNASSCIPDTVTAPMFFPSHLSARTQIFRKETQQMKSSRKSPTAPRKIENVFFDETLQNILILSSTCSKSVNVPCQIIETNFKTVSPEHQLLPKTQDYRDISPLRTMTLPTPLPSTSSIKGESQGPAHFPQGVEVLGKVILNINQFPATISFPKPTLPRKPRRQSIIETLATENEKTENIPKPPEGVTRRRKIDYSDADVLHGEGFRTVAATGYETVTAMTELAVVNCQMYGRNALNLKGFFIMNCPDLTPLASQLVYLNLSFNDFCNFPAEIFCLKNLQVLKLRNNPIRAIPSDIQQLKFLRIFSIAFNFISDLPFGLFSLSHLEDLDISYNEITSIPNDIQRLRSLEKLNIDGNYLFHLPPGILKLNLTKVSFENTFTDHRFWTENSLNSPPRLTQITSLFIVKNNLHTSYDIPVKIQKLLKRTSRCDWCHGPKFGEGFGVIRSCNIFGALRLPIMFHVCSSSCYRELKESSFIFEGFLGKKIAFNMDWVKERKPSDVSFLL</sequence>
<dbReference type="GeneID" id="102019727"/>
<organism evidence="4 5">
    <name type="scientific">Chinchilla lanigera</name>
    <name type="common">Long-tailed chinchilla</name>
    <name type="synonym">Chinchilla villidera</name>
    <dbReference type="NCBI Taxonomy" id="34839"/>
    <lineage>
        <taxon>Eukaryota</taxon>
        <taxon>Metazoa</taxon>
        <taxon>Chordata</taxon>
        <taxon>Craniata</taxon>
        <taxon>Vertebrata</taxon>
        <taxon>Euteleostomi</taxon>
        <taxon>Mammalia</taxon>
        <taxon>Eutheria</taxon>
        <taxon>Euarchontoglires</taxon>
        <taxon>Glires</taxon>
        <taxon>Rodentia</taxon>
        <taxon>Hystricomorpha</taxon>
        <taxon>Chinchillidae</taxon>
        <taxon>Chinchilla</taxon>
    </lineage>
</organism>
<keyword evidence="5" id="KW-1185">Reference proteome</keyword>
<feature type="region of interest" description="Disordered" evidence="3">
    <location>
        <begin position="1"/>
        <end position="35"/>
    </location>
</feature>
<evidence type="ECO:0000313" key="5">
    <source>
        <dbReference type="Proteomes" id="UP000694398"/>
    </source>
</evidence>
<dbReference type="GO" id="GO:0005737">
    <property type="term" value="C:cytoplasm"/>
    <property type="evidence" value="ECO:0007669"/>
    <property type="project" value="TreeGrafter"/>
</dbReference>
<evidence type="ECO:0000256" key="3">
    <source>
        <dbReference type="SAM" id="MobiDB-lite"/>
    </source>
</evidence>
<keyword evidence="1" id="KW-0433">Leucine-rich repeat</keyword>
<proteinExistence type="predicted"/>
<dbReference type="Gene3D" id="3.80.10.10">
    <property type="entry name" value="Ribonuclease Inhibitor"/>
    <property type="match status" value="1"/>
</dbReference>
<dbReference type="OrthoDB" id="660555at2759"/>
<feature type="compositionally biased region" description="Low complexity" evidence="3">
    <location>
        <begin position="1"/>
        <end position="11"/>
    </location>
</feature>
<dbReference type="OMA" id="YWHIPET"/>
<dbReference type="GeneTree" id="ENSGT00710000106860"/>
<accession>A0A8C2YI48</accession>
<dbReference type="InterPro" id="IPR003591">
    <property type="entry name" value="Leu-rich_rpt_typical-subtyp"/>
</dbReference>
<dbReference type="RefSeq" id="XP_005409157.1">
    <property type="nucleotide sequence ID" value="XM_005409100.2"/>
</dbReference>
<dbReference type="Pfam" id="PF00560">
    <property type="entry name" value="LRR_1"/>
    <property type="match status" value="1"/>
</dbReference>
<dbReference type="Ensembl" id="ENSCLAT00000000386.1">
    <property type="protein sequence ID" value="ENSCLAP00000000358.1"/>
    <property type="gene ID" value="ENSCLAG00000000306.1"/>
</dbReference>